<evidence type="ECO:0000259" key="3">
    <source>
        <dbReference type="Pfam" id="PF00338"/>
    </source>
</evidence>
<dbReference type="GO" id="GO:1990904">
    <property type="term" value="C:ribonucleoprotein complex"/>
    <property type="evidence" value="ECO:0007669"/>
    <property type="project" value="UniProtKB-KW"/>
</dbReference>
<organism evidence="4">
    <name type="scientific">Naegleria fowleri</name>
    <name type="common">Brain eating amoeba</name>
    <dbReference type="NCBI Taxonomy" id="5763"/>
    <lineage>
        <taxon>Eukaryota</taxon>
        <taxon>Discoba</taxon>
        <taxon>Heterolobosea</taxon>
        <taxon>Tetramitia</taxon>
        <taxon>Eutetramitia</taxon>
        <taxon>Vahlkampfiidae</taxon>
        <taxon>Naegleria</taxon>
    </lineage>
</organism>
<evidence type="ECO:0000256" key="2">
    <source>
        <dbReference type="ARBA" id="ARBA00023274"/>
    </source>
</evidence>
<dbReference type="GeneID" id="15332078"/>
<dbReference type="GO" id="GO:0005840">
    <property type="term" value="C:ribosome"/>
    <property type="evidence" value="ECO:0007669"/>
    <property type="project" value="UniProtKB-KW"/>
</dbReference>
<keyword evidence="4" id="KW-0496">Mitochondrion</keyword>
<keyword evidence="2" id="KW-0687">Ribonucleoprotein</keyword>
<geneLocation type="mitochondrion" evidence="4"/>
<keyword evidence="1 4" id="KW-0689">Ribosomal protein</keyword>
<dbReference type="Gene3D" id="3.30.70.600">
    <property type="entry name" value="Ribosomal protein S10 domain"/>
    <property type="match status" value="1"/>
</dbReference>
<dbReference type="Pfam" id="PF00338">
    <property type="entry name" value="Ribosomal_S10"/>
    <property type="match status" value="1"/>
</dbReference>
<dbReference type="InterPro" id="IPR027486">
    <property type="entry name" value="Ribosomal_uS10_dom"/>
</dbReference>
<evidence type="ECO:0000256" key="1">
    <source>
        <dbReference type="ARBA" id="ARBA00022980"/>
    </source>
</evidence>
<dbReference type="EMBL" id="KX580902">
    <property type="protein sequence ID" value="AOS85646.1"/>
    <property type="molecule type" value="Genomic_DNA"/>
</dbReference>
<dbReference type="SUPFAM" id="SSF54999">
    <property type="entry name" value="Ribosomal protein S10"/>
    <property type="match status" value="1"/>
</dbReference>
<dbReference type="RefSeq" id="YP_007890039.1">
    <property type="nucleotide sequence ID" value="NC_021104.1"/>
</dbReference>
<dbReference type="InterPro" id="IPR036838">
    <property type="entry name" value="Ribosomal_uS10_dom_sf"/>
</dbReference>
<reference evidence="4" key="1">
    <citation type="journal article" date="2013" name="J. Eukaryot. Microbiol.">
        <title>The Mitochondrial Genome and a 60-kb Nuclear DNA Segment from Naegleria fowleri, the Causative Agent of Primary Amoebic Meningoencephalitis.</title>
        <authorList>
            <person name="Herman E.K."/>
            <person name="Greninger A.L."/>
            <person name="Visvesvara G.S."/>
            <person name="Marciano-Cabral F."/>
            <person name="Dacks J.B."/>
            <person name="Chiu C.Y."/>
        </authorList>
    </citation>
    <scope>NUCLEOTIDE SEQUENCE</scope>
</reference>
<protein>
    <submittedName>
        <fullName evidence="4">Ribosomal protein S10</fullName>
    </submittedName>
</protein>
<evidence type="ECO:0000313" key="4">
    <source>
        <dbReference type="EMBL" id="AFP72313.1"/>
    </source>
</evidence>
<feature type="domain" description="Small ribosomal subunit protein uS10" evidence="3">
    <location>
        <begin position="10"/>
        <end position="41"/>
    </location>
</feature>
<dbReference type="EMBL" id="KX580903">
    <property type="protein sequence ID" value="AOS85692.1"/>
    <property type="molecule type" value="Genomic_DNA"/>
</dbReference>
<dbReference type="EMBL" id="JX174181">
    <property type="protein sequence ID" value="AFP72313.1"/>
    <property type="molecule type" value="Genomic_DNA"/>
</dbReference>
<evidence type="ECO:0000313" key="5">
    <source>
        <dbReference type="EMBL" id="AOS85646.1"/>
    </source>
</evidence>
<evidence type="ECO:0000313" key="6">
    <source>
        <dbReference type="EMBL" id="AOS85692.1"/>
    </source>
</evidence>
<reference evidence="5" key="2">
    <citation type="submission" date="2016-07" db="EMBL/GenBank/DDBJ databases">
        <title>genome sequence of Naegleria fowleri mitochondria.</title>
        <authorList>
            <person name="Greninger A.L."/>
            <person name="Jerome K."/>
            <person name="Dixon T."/>
        </authorList>
    </citation>
    <scope>NUCLEOTIDE SEQUENCE</scope>
    <source>
        <strain evidence="5">V511</strain>
    </source>
</reference>
<accession>M4H665</accession>
<reference evidence="6" key="3">
    <citation type="submission" date="2016-07" db="EMBL/GenBank/DDBJ databases">
        <title>genome sequences of Naegleria fowleri mitochondria.</title>
        <authorList>
            <person name="Greninger A.L."/>
            <person name="Jerome K."/>
            <person name="Dixon T."/>
        </authorList>
    </citation>
    <scope>NUCLEOTIDE SEQUENCE</scope>
    <source>
        <strain evidence="6">V419</strain>
    </source>
</reference>
<name>M4H665_NAEFO</name>
<dbReference type="AlphaFoldDB" id="M4H665"/>
<sequence>MFKYLSLSYYNCKKKKNKITLLRSPHIDKKSREQFELKHFNIIVNELSIFSLYNNALLSNCFLFFIRNFKIVENLDLVSR</sequence>
<proteinExistence type="predicted"/>
<gene>
    <name evidence="4" type="primary">rps10</name>
</gene>